<keyword evidence="2" id="KW-1185">Reference proteome</keyword>
<dbReference type="Pfam" id="PF08922">
    <property type="entry name" value="DUF1905"/>
    <property type="match status" value="1"/>
</dbReference>
<dbReference type="InterPro" id="IPR015018">
    <property type="entry name" value="DUF1905"/>
</dbReference>
<dbReference type="AlphaFoldDB" id="A0A7C9FB38"/>
<evidence type="ECO:0000313" key="2">
    <source>
        <dbReference type="Proteomes" id="UP000479293"/>
    </source>
</evidence>
<comment type="caution">
    <text evidence="1">The sequence shown here is derived from an EMBL/GenBank/DDBJ whole genome shotgun (WGS) entry which is preliminary data.</text>
</comment>
<dbReference type="Gene3D" id="2.40.30.100">
    <property type="entry name" value="AF2212/PG0164-like"/>
    <property type="match status" value="1"/>
</dbReference>
<gene>
    <name evidence="1" type="ORF">GBK04_02105</name>
</gene>
<accession>A0A7C9FB38</accession>
<proteinExistence type="predicted"/>
<organism evidence="1 2">
    <name type="scientific">Salmonirosea aquatica</name>
    <dbReference type="NCBI Taxonomy" id="2654236"/>
    <lineage>
        <taxon>Bacteria</taxon>
        <taxon>Pseudomonadati</taxon>
        <taxon>Bacteroidota</taxon>
        <taxon>Cytophagia</taxon>
        <taxon>Cytophagales</taxon>
        <taxon>Spirosomataceae</taxon>
        <taxon>Salmonirosea</taxon>
    </lineage>
</organism>
<reference evidence="1 2" key="1">
    <citation type="submission" date="2019-10" db="EMBL/GenBank/DDBJ databases">
        <title>Draft Genome Sequence of Cytophagaceae sp. SJW1-29.</title>
        <authorList>
            <person name="Choi A."/>
        </authorList>
    </citation>
    <scope>NUCLEOTIDE SEQUENCE [LARGE SCALE GENOMIC DNA]</scope>
    <source>
        <strain evidence="1 2">SJW1-29</strain>
    </source>
</reference>
<protein>
    <submittedName>
        <fullName evidence="1">DUF1905 domain-containing protein</fullName>
    </submittedName>
</protein>
<dbReference type="Pfam" id="PF13376">
    <property type="entry name" value="OmdA"/>
    <property type="match status" value="1"/>
</dbReference>
<evidence type="ECO:0000313" key="1">
    <source>
        <dbReference type="EMBL" id="MPR32170.1"/>
    </source>
</evidence>
<dbReference type="EMBL" id="WHLY01000002">
    <property type="protein sequence ID" value="MPR32170.1"/>
    <property type="molecule type" value="Genomic_DNA"/>
</dbReference>
<sequence length="167" mass="19151">MVRFTAQLQKFGEKGEKTGWIYIEIPIDVTEQLNPGVRTSFRVRGKIDDHPLRQTALIPTGEGTFILPTNADMRRAIRKQEGATATLELERDDSPLELSEDLMVCLADEPDALEHFKKLPKSHQNYFSNWIESAKTHDTKVKRITQAVWGLARGMGYGEMIRYFKKK</sequence>
<dbReference type="InterPro" id="IPR037079">
    <property type="entry name" value="AF2212/PG0164-like_sf"/>
</dbReference>
<name>A0A7C9FB38_9BACT</name>
<dbReference type="Proteomes" id="UP000479293">
    <property type="component" value="Unassembled WGS sequence"/>
</dbReference>
<dbReference type="RefSeq" id="WP_152756434.1">
    <property type="nucleotide sequence ID" value="NZ_WHLY01000002.1"/>
</dbReference>
<dbReference type="SUPFAM" id="SSF141694">
    <property type="entry name" value="AF2212/PG0164-like"/>
    <property type="match status" value="1"/>
</dbReference>